<dbReference type="SUPFAM" id="SSF88723">
    <property type="entry name" value="PIN domain-like"/>
    <property type="match status" value="1"/>
</dbReference>
<dbReference type="Pfam" id="PF02739">
    <property type="entry name" value="5_3_exonuc_N"/>
    <property type="match status" value="1"/>
</dbReference>
<dbReference type="Gene3D" id="3.40.50.1010">
    <property type="entry name" value="5'-nuclease"/>
    <property type="match status" value="1"/>
</dbReference>
<dbReference type="PANTHER" id="PTHR42646">
    <property type="entry name" value="FLAP ENDONUCLEASE XNI"/>
    <property type="match status" value="1"/>
</dbReference>
<dbReference type="InterPro" id="IPR029060">
    <property type="entry name" value="PIN-like_dom_sf"/>
</dbReference>
<proteinExistence type="predicted"/>
<dbReference type="AlphaFoldDB" id="A0A6M3K2H1"/>
<evidence type="ECO:0000256" key="1">
    <source>
        <dbReference type="ARBA" id="ARBA00022722"/>
    </source>
</evidence>
<dbReference type="GO" id="GO:0003677">
    <property type="term" value="F:DNA binding"/>
    <property type="evidence" value="ECO:0007669"/>
    <property type="project" value="UniProtKB-KW"/>
</dbReference>
<dbReference type="InterPro" id="IPR038969">
    <property type="entry name" value="FEN"/>
</dbReference>
<dbReference type="PANTHER" id="PTHR42646:SF2">
    <property type="entry name" value="5'-3' EXONUCLEASE FAMILY PROTEIN"/>
    <property type="match status" value="1"/>
</dbReference>
<dbReference type="InterPro" id="IPR002421">
    <property type="entry name" value="5-3_exonuclease"/>
</dbReference>
<keyword evidence="3" id="KW-0238">DNA-binding</keyword>
<gene>
    <name evidence="5" type="ORF">MM415A01863_0005</name>
</gene>
<accession>A0A6M3K2H1</accession>
<protein>
    <submittedName>
        <fullName evidence="5">Putative exonuclease</fullName>
    </submittedName>
</protein>
<dbReference type="SUPFAM" id="SSF47807">
    <property type="entry name" value="5' to 3' exonuclease, C-terminal subdomain"/>
    <property type="match status" value="1"/>
</dbReference>
<evidence type="ECO:0000313" key="5">
    <source>
        <dbReference type="EMBL" id="QJA75157.1"/>
    </source>
</evidence>
<feature type="domain" description="5'-3' exonuclease" evidence="4">
    <location>
        <begin position="1"/>
        <end position="265"/>
    </location>
</feature>
<evidence type="ECO:0000256" key="2">
    <source>
        <dbReference type="ARBA" id="ARBA00022801"/>
    </source>
</evidence>
<dbReference type="InterPro" id="IPR020046">
    <property type="entry name" value="5-3_exonucl_a-hlix_arch_N"/>
</dbReference>
<keyword evidence="2" id="KW-0378">Hydrolase</keyword>
<dbReference type="GO" id="GO:0008409">
    <property type="term" value="F:5'-3' exonuclease activity"/>
    <property type="evidence" value="ECO:0007669"/>
    <property type="project" value="InterPro"/>
</dbReference>
<dbReference type="InterPro" id="IPR020045">
    <property type="entry name" value="DNA_polI_H3TH"/>
</dbReference>
<dbReference type="Gene3D" id="1.10.150.20">
    <property type="entry name" value="5' to 3' exonuclease, C-terminal subdomain"/>
    <property type="match status" value="1"/>
</dbReference>
<dbReference type="GO" id="GO:0033567">
    <property type="term" value="P:DNA replication, Okazaki fragment processing"/>
    <property type="evidence" value="ECO:0007669"/>
    <property type="project" value="InterPro"/>
</dbReference>
<dbReference type="SMART" id="SM00475">
    <property type="entry name" value="53EXOc"/>
    <property type="match status" value="1"/>
</dbReference>
<evidence type="ECO:0000256" key="3">
    <source>
        <dbReference type="ARBA" id="ARBA00023125"/>
    </source>
</evidence>
<evidence type="ECO:0000259" key="4">
    <source>
        <dbReference type="SMART" id="SM00475"/>
    </source>
</evidence>
<dbReference type="EMBL" id="MT142144">
    <property type="protein sequence ID" value="QJA75157.1"/>
    <property type="molecule type" value="Genomic_DNA"/>
</dbReference>
<dbReference type="InterPro" id="IPR036279">
    <property type="entry name" value="5-3_exonuclease_C_sf"/>
</dbReference>
<dbReference type="GO" id="GO:0017108">
    <property type="term" value="F:5'-flap endonuclease activity"/>
    <property type="evidence" value="ECO:0007669"/>
    <property type="project" value="InterPro"/>
</dbReference>
<keyword evidence="5" id="KW-0269">Exonuclease</keyword>
<dbReference type="InterPro" id="IPR008918">
    <property type="entry name" value="HhH2"/>
</dbReference>
<organism evidence="5">
    <name type="scientific">viral metagenome</name>
    <dbReference type="NCBI Taxonomy" id="1070528"/>
    <lineage>
        <taxon>unclassified sequences</taxon>
        <taxon>metagenomes</taxon>
        <taxon>organismal metagenomes</taxon>
    </lineage>
</organism>
<reference evidence="5" key="1">
    <citation type="submission" date="2020-03" db="EMBL/GenBank/DDBJ databases">
        <title>The deep terrestrial virosphere.</title>
        <authorList>
            <person name="Holmfeldt K."/>
            <person name="Nilsson E."/>
            <person name="Simone D."/>
            <person name="Lopez-Fernandez M."/>
            <person name="Wu X."/>
            <person name="de Brujin I."/>
            <person name="Lundin D."/>
            <person name="Andersson A."/>
            <person name="Bertilsson S."/>
            <person name="Dopson M."/>
        </authorList>
    </citation>
    <scope>NUCLEOTIDE SEQUENCE</scope>
    <source>
        <strain evidence="5">MM415A01863</strain>
    </source>
</reference>
<dbReference type="Pfam" id="PF01367">
    <property type="entry name" value="5_3_exonuc"/>
    <property type="match status" value="1"/>
</dbReference>
<keyword evidence="1" id="KW-0540">Nuclease</keyword>
<name>A0A6M3K2H1_9ZZZZ</name>
<sequence>MKILIMDSSYLMYKSFFAFKNKHLTVEKNGETIRTSSIFGFIREIIKLKRLNYDFIICVFDTKPYLKKEKYESYKEGRKNNIPELNQEIDIIKAILVDLKIPCLYATGHEGEEVASALINILNNTNSVDFYTNDEDCYALISNKTKLITTNKELNIVYFEKNELKLKYNVTPKQFVEFKILTGCSTDHVKGVTGIGPKNATILINKFNTVNNIINNLNKIKKTNPKIAEKIEKAIKDNDIEKSRFLTRIENPNEIIRFSLKNRIKYTNILDYIEAYSLTKGQNRLILKNIRNKQKDLFKTIRKEIKWKTIKK</sequence>
<dbReference type="SMART" id="SM00279">
    <property type="entry name" value="HhH2"/>
    <property type="match status" value="1"/>
</dbReference>